<comment type="caution">
    <text evidence="2">The sequence shown here is derived from an EMBL/GenBank/DDBJ whole genome shotgun (WGS) entry which is preliminary data.</text>
</comment>
<dbReference type="AlphaFoldDB" id="A0AAV5WAP9"/>
<dbReference type="Proteomes" id="UP001432322">
    <property type="component" value="Unassembled WGS sequence"/>
</dbReference>
<protein>
    <recommendedName>
        <fullName evidence="1">F-box domain-containing protein</fullName>
    </recommendedName>
</protein>
<reference evidence="2" key="1">
    <citation type="submission" date="2023-10" db="EMBL/GenBank/DDBJ databases">
        <title>Genome assembly of Pristionchus species.</title>
        <authorList>
            <person name="Yoshida K."/>
            <person name="Sommer R.J."/>
        </authorList>
    </citation>
    <scope>NUCLEOTIDE SEQUENCE</scope>
    <source>
        <strain evidence="2">RS5133</strain>
    </source>
</reference>
<dbReference type="PROSITE" id="PS50181">
    <property type="entry name" value="FBOX"/>
    <property type="match status" value="1"/>
</dbReference>
<feature type="non-terminal residue" evidence="2">
    <location>
        <position position="1"/>
    </location>
</feature>
<evidence type="ECO:0000313" key="2">
    <source>
        <dbReference type="EMBL" id="GMT26904.1"/>
    </source>
</evidence>
<gene>
    <name evidence="2" type="ORF">PFISCL1PPCAC_18201</name>
</gene>
<dbReference type="EMBL" id="BTSY01000005">
    <property type="protein sequence ID" value="GMT26904.1"/>
    <property type="molecule type" value="Genomic_DNA"/>
</dbReference>
<keyword evidence="3" id="KW-1185">Reference proteome</keyword>
<dbReference type="Pfam" id="PF00646">
    <property type="entry name" value="F-box"/>
    <property type="match status" value="1"/>
</dbReference>
<dbReference type="InterPro" id="IPR001810">
    <property type="entry name" value="F-box_dom"/>
</dbReference>
<feature type="domain" description="F-box" evidence="1">
    <location>
        <begin position="1"/>
        <end position="47"/>
    </location>
</feature>
<sequence length="263" mass="30506">LLSLPQELLNEVISYVSYFDRIRSLNVTCKRLYNAQEATRRNVFGDVYVEMHVDSQTIEVRLLPFRSDRFVNASRKSYRGYNFKFSEQLNRIFIAATINRLILNGVGRGQWAEIESKVSSLFATSTYKELQIDHFCSEKFLKALTNRTNISEVKIIIEGKINTKLLSTLPRVAKVTMCQCGLWGDVEVRRYHQLQLSQSRIHIEGTCLFPHLIVSIFEGFCAKPGARVTTIQLPHNEWATHFIGYYQRKSCLCHKFIVETDKR</sequence>
<accession>A0AAV5WAP9</accession>
<organism evidence="2 3">
    <name type="scientific">Pristionchus fissidentatus</name>
    <dbReference type="NCBI Taxonomy" id="1538716"/>
    <lineage>
        <taxon>Eukaryota</taxon>
        <taxon>Metazoa</taxon>
        <taxon>Ecdysozoa</taxon>
        <taxon>Nematoda</taxon>
        <taxon>Chromadorea</taxon>
        <taxon>Rhabditida</taxon>
        <taxon>Rhabditina</taxon>
        <taxon>Diplogasteromorpha</taxon>
        <taxon>Diplogasteroidea</taxon>
        <taxon>Neodiplogasteridae</taxon>
        <taxon>Pristionchus</taxon>
    </lineage>
</organism>
<evidence type="ECO:0000259" key="1">
    <source>
        <dbReference type="PROSITE" id="PS50181"/>
    </source>
</evidence>
<feature type="non-terminal residue" evidence="2">
    <location>
        <position position="263"/>
    </location>
</feature>
<proteinExistence type="predicted"/>
<name>A0AAV5WAP9_9BILA</name>
<evidence type="ECO:0000313" key="3">
    <source>
        <dbReference type="Proteomes" id="UP001432322"/>
    </source>
</evidence>